<keyword evidence="2" id="KW-1003">Cell membrane</keyword>
<organism evidence="11 12">
    <name type="scientific">Odynerus spinipes</name>
    <dbReference type="NCBI Taxonomy" id="1348599"/>
    <lineage>
        <taxon>Eukaryota</taxon>
        <taxon>Metazoa</taxon>
        <taxon>Ecdysozoa</taxon>
        <taxon>Arthropoda</taxon>
        <taxon>Hexapoda</taxon>
        <taxon>Insecta</taxon>
        <taxon>Pterygota</taxon>
        <taxon>Neoptera</taxon>
        <taxon>Endopterygota</taxon>
        <taxon>Hymenoptera</taxon>
        <taxon>Apocrita</taxon>
        <taxon>Aculeata</taxon>
        <taxon>Vespoidea</taxon>
        <taxon>Vespidae</taxon>
        <taxon>Eumeninae</taxon>
        <taxon>Odynerus</taxon>
    </lineage>
</organism>
<accession>A0AAD9RNT3</accession>
<keyword evidence="6 10" id="KW-1133">Transmembrane helix</keyword>
<keyword evidence="7 10" id="KW-0472">Membrane</keyword>
<keyword evidence="9" id="KW-0807">Transducer</keyword>
<comment type="caution">
    <text evidence="11">The sequence shown here is derived from an EMBL/GenBank/DDBJ whole genome shotgun (WGS) entry which is preliminary data.</text>
</comment>
<keyword evidence="8" id="KW-0675">Receptor</keyword>
<dbReference type="GO" id="GO:0005549">
    <property type="term" value="F:odorant binding"/>
    <property type="evidence" value="ECO:0007669"/>
    <property type="project" value="InterPro"/>
</dbReference>
<evidence type="ECO:0000256" key="1">
    <source>
        <dbReference type="ARBA" id="ARBA00004651"/>
    </source>
</evidence>
<evidence type="ECO:0008006" key="13">
    <source>
        <dbReference type="Google" id="ProtNLM"/>
    </source>
</evidence>
<dbReference type="PANTHER" id="PTHR21137:SF35">
    <property type="entry name" value="ODORANT RECEPTOR 19A-RELATED"/>
    <property type="match status" value="1"/>
</dbReference>
<reference evidence="11" key="2">
    <citation type="journal article" date="2023" name="Commun. Biol.">
        <title>Intrasexual cuticular hydrocarbon dimorphism in a wasp sheds light on hydrocarbon biosynthesis genes in Hymenoptera.</title>
        <authorList>
            <person name="Moris V.C."/>
            <person name="Podsiadlowski L."/>
            <person name="Martin S."/>
            <person name="Oeyen J.P."/>
            <person name="Donath A."/>
            <person name="Petersen M."/>
            <person name="Wilbrandt J."/>
            <person name="Misof B."/>
            <person name="Liedtke D."/>
            <person name="Thamm M."/>
            <person name="Scheiner R."/>
            <person name="Schmitt T."/>
            <person name="Niehuis O."/>
        </authorList>
    </citation>
    <scope>NUCLEOTIDE SEQUENCE</scope>
    <source>
        <strain evidence="11">GBR_01_08_01A</strain>
    </source>
</reference>
<feature type="transmembrane region" description="Helical" evidence="10">
    <location>
        <begin position="205"/>
        <end position="225"/>
    </location>
</feature>
<evidence type="ECO:0000313" key="11">
    <source>
        <dbReference type="EMBL" id="KAK2583185.1"/>
    </source>
</evidence>
<dbReference type="Proteomes" id="UP001258017">
    <property type="component" value="Unassembled WGS sequence"/>
</dbReference>
<feature type="transmembrane region" description="Helical" evidence="10">
    <location>
        <begin position="132"/>
        <end position="152"/>
    </location>
</feature>
<feature type="transmembrane region" description="Helical" evidence="10">
    <location>
        <begin position="237"/>
        <end position="256"/>
    </location>
</feature>
<evidence type="ECO:0000256" key="5">
    <source>
        <dbReference type="ARBA" id="ARBA00022725"/>
    </source>
</evidence>
<reference evidence="11" key="1">
    <citation type="submission" date="2021-08" db="EMBL/GenBank/DDBJ databases">
        <authorList>
            <person name="Misof B."/>
            <person name="Oliver O."/>
            <person name="Podsiadlowski L."/>
            <person name="Donath A."/>
            <person name="Peters R."/>
            <person name="Mayer C."/>
            <person name="Rust J."/>
            <person name="Gunkel S."/>
            <person name="Lesny P."/>
            <person name="Martin S."/>
            <person name="Oeyen J.P."/>
            <person name="Petersen M."/>
            <person name="Panagiotis P."/>
            <person name="Wilbrandt J."/>
            <person name="Tanja T."/>
        </authorList>
    </citation>
    <scope>NUCLEOTIDE SEQUENCE</scope>
    <source>
        <strain evidence="11">GBR_01_08_01A</strain>
        <tissue evidence="11">Thorax + abdomen</tissue>
    </source>
</reference>
<gene>
    <name evidence="11" type="ORF">KPH14_009205</name>
</gene>
<evidence type="ECO:0000256" key="4">
    <source>
        <dbReference type="ARBA" id="ARBA00022692"/>
    </source>
</evidence>
<protein>
    <recommendedName>
        <fullName evidence="13">Odorant receptor</fullName>
    </recommendedName>
</protein>
<keyword evidence="4 10" id="KW-0812">Transmembrane</keyword>
<evidence type="ECO:0000256" key="8">
    <source>
        <dbReference type="ARBA" id="ARBA00023170"/>
    </source>
</evidence>
<evidence type="ECO:0000256" key="6">
    <source>
        <dbReference type="ARBA" id="ARBA00022989"/>
    </source>
</evidence>
<name>A0AAD9RNT3_9HYME</name>
<evidence type="ECO:0000256" key="10">
    <source>
        <dbReference type="SAM" id="Phobius"/>
    </source>
</evidence>
<evidence type="ECO:0000313" key="12">
    <source>
        <dbReference type="Proteomes" id="UP001258017"/>
    </source>
</evidence>
<dbReference type="PANTHER" id="PTHR21137">
    <property type="entry name" value="ODORANT RECEPTOR"/>
    <property type="match status" value="1"/>
</dbReference>
<proteinExistence type="predicted"/>
<evidence type="ECO:0000256" key="9">
    <source>
        <dbReference type="ARBA" id="ARBA00023224"/>
    </source>
</evidence>
<keyword evidence="5" id="KW-0552">Olfaction</keyword>
<feature type="transmembrane region" description="Helical" evidence="10">
    <location>
        <begin position="164"/>
        <end position="184"/>
    </location>
</feature>
<comment type="subcellular location">
    <subcellularLocation>
        <location evidence="1">Cell membrane</location>
        <topology evidence="1">Multi-pass membrane protein</topology>
    </subcellularLocation>
</comment>
<sequence>MVIKNGTIRALACPSYFYIFDEQKTPAYELVFVGQFIAGFAIYTVASGLCGLTTFFVMHACGQLEVLMRMLRDVVKPNNTDEVNPDKRIADIILHQNRTRNIDLNRYTLKPIGTWPRESKNKWSELVLSRTLNIICYGLLAFILVPCSMYIVLEIKDFYNQLKLGSALSFFMVAVMKYCALILREDDIRTCVGFINLTEQLLKEISLVEIVVCPFNICFLGYHVMVEWDFKQPVSGLTYLILLVSLTFNIFIFCYIGELLAEQTIKVGERSYMVEWYRLPGKKSLAVILMIMMSNSTTKMTAGNIIELSISSFGDVMKASVAYLNMLRTFTT</sequence>
<evidence type="ECO:0000256" key="2">
    <source>
        <dbReference type="ARBA" id="ARBA00022475"/>
    </source>
</evidence>
<dbReference type="AlphaFoldDB" id="A0AAD9RNT3"/>
<keyword evidence="12" id="KW-1185">Reference proteome</keyword>
<dbReference type="GO" id="GO:0005886">
    <property type="term" value="C:plasma membrane"/>
    <property type="evidence" value="ECO:0007669"/>
    <property type="project" value="UniProtKB-SubCell"/>
</dbReference>
<dbReference type="EMBL" id="JAIFRP010000030">
    <property type="protein sequence ID" value="KAK2583185.1"/>
    <property type="molecule type" value="Genomic_DNA"/>
</dbReference>
<dbReference type="GO" id="GO:0007165">
    <property type="term" value="P:signal transduction"/>
    <property type="evidence" value="ECO:0007669"/>
    <property type="project" value="UniProtKB-KW"/>
</dbReference>
<feature type="transmembrane region" description="Helical" evidence="10">
    <location>
        <begin position="36"/>
        <end position="62"/>
    </location>
</feature>
<evidence type="ECO:0000256" key="7">
    <source>
        <dbReference type="ARBA" id="ARBA00023136"/>
    </source>
</evidence>
<dbReference type="Pfam" id="PF02949">
    <property type="entry name" value="7tm_6"/>
    <property type="match status" value="1"/>
</dbReference>
<dbReference type="GO" id="GO:0004984">
    <property type="term" value="F:olfactory receptor activity"/>
    <property type="evidence" value="ECO:0007669"/>
    <property type="project" value="InterPro"/>
</dbReference>
<evidence type="ECO:0000256" key="3">
    <source>
        <dbReference type="ARBA" id="ARBA00022606"/>
    </source>
</evidence>
<keyword evidence="3" id="KW-0716">Sensory transduction</keyword>
<dbReference type="InterPro" id="IPR004117">
    <property type="entry name" value="7tm6_olfct_rcpt"/>
</dbReference>